<accession>A0A1I7RUI3</accession>
<evidence type="ECO:0000313" key="10">
    <source>
        <dbReference type="EMBL" id="CAD5225142.1"/>
    </source>
</evidence>
<feature type="disulfide bond" evidence="6">
    <location>
        <begin position="54"/>
        <end position="71"/>
    </location>
</feature>
<keyword evidence="5" id="KW-0106">Calcium</keyword>
<feature type="signal peptide" evidence="8">
    <location>
        <begin position="1"/>
        <end position="18"/>
    </location>
</feature>
<dbReference type="InterPro" id="IPR016090">
    <property type="entry name" value="PLA2-like_dom"/>
</dbReference>
<feature type="active site" evidence="4">
    <location>
        <position position="74"/>
    </location>
</feature>
<dbReference type="SMR" id="A0A1I7RUI3"/>
<dbReference type="InterPro" id="IPR001211">
    <property type="entry name" value="PLA2"/>
</dbReference>
<dbReference type="Proteomes" id="UP000095284">
    <property type="component" value="Unplaced"/>
</dbReference>
<organism evidence="11 13">
    <name type="scientific">Bursaphelenchus xylophilus</name>
    <name type="common">Pinewood nematode worm</name>
    <name type="synonym">Aphelenchoides xylophilus</name>
    <dbReference type="NCBI Taxonomy" id="6326"/>
    <lineage>
        <taxon>Eukaryota</taxon>
        <taxon>Metazoa</taxon>
        <taxon>Ecdysozoa</taxon>
        <taxon>Nematoda</taxon>
        <taxon>Chromadorea</taxon>
        <taxon>Rhabditida</taxon>
        <taxon>Tylenchina</taxon>
        <taxon>Tylenchomorpha</taxon>
        <taxon>Aphelenchoidea</taxon>
        <taxon>Aphelenchoididae</taxon>
        <taxon>Bursaphelenchus</taxon>
    </lineage>
</organism>
<evidence type="ECO:0000256" key="6">
    <source>
        <dbReference type="PIRSR" id="PIRSR601211-3"/>
    </source>
</evidence>
<dbReference type="GO" id="GO:0004623">
    <property type="term" value="F:phospholipase A2 activity"/>
    <property type="evidence" value="ECO:0007669"/>
    <property type="project" value="InterPro"/>
</dbReference>
<reference evidence="10" key="2">
    <citation type="submission" date="2020-09" db="EMBL/GenBank/DDBJ databases">
        <authorList>
            <person name="Kikuchi T."/>
        </authorList>
    </citation>
    <scope>NUCLEOTIDE SEQUENCE</scope>
    <source>
        <strain evidence="10">Ka4C1</strain>
    </source>
</reference>
<evidence type="ECO:0000313" key="11">
    <source>
        <dbReference type="Proteomes" id="UP000095284"/>
    </source>
</evidence>
<dbReference type="PROSITE" id="PS00118">
    <property type="entry name" value="PA2_HIS"/>
    <property type="match status" value="1"/>
</dbReference>
<keyword evidence="12" id="KW-1185">Reference proteome</keyword>
<dbReference type="Proteomes" id="UP000582659">
    <property type="component" value="Unassembled WGS sequence"/>
</dbReference>
<evidence type="ECO:0000256" key="2">
    <source>
        <dbReference type="ARBA" id="ARBA00022525"/>
    </source>
</evidence>
<keyword evidence="5" id="KW-0479">Metal-binding</keyword>
<dbReference type="SMART" id="SM00085">
    <property type="entry name" value="PA2c"/>
    <property type="match status" value="1"/>
</dbReference>
<dbReference type="EMBL" id="CAJFCV020000004">
    <property type="protein sequence ID" value="CAG9114148.1"/>
    <property type="molecule type" value="Genomic_DNA"/>
</dbReference>
<dbReference type="GO" id="GO:0016042">
    <property type="term" value="P:lipid catabolic process"/>
    <property type="evidence" value="ECO:0007669"/>
    <property type="project" value="InterPro"/>
</dbReference>
<evidence type="ECO:0000256" key="8">
    <source>
        <dbReference type="SAM" id="SignalP"/>
    </source>
</evidence>
<keyword evidence="3 6" id="KW-1015">Disulfide bond</keyword>
<feature type="disulfide bond" evidence="6">
    <location>
        <begin position="87"/>
        <end position="120"/>
    </location>
</feature>
<reference evidence="13" key="1">
    <citation type="submission" date="2016-11" db="UniProtKB">
        <authorList>
            <consortium name="WormBaseParasite"/>
        </authorList>
    </citation>
    <scope>IDENTIFICATION</scope>
</reference>
<feature type="active site" evidence="4">
    <location>
        <position position="128"/>
    </location>
</feature>
<evidence type="ECO:0000256" key="1">
    <source>
        <dbReference type="ARBA" id="ARBA00004613"/>
    </source>
</evidence>
<keyword evidence="8" id="KW-0732">Signal</keyword>
<evidence type="ECO:0000259" key="9">
    <source>
        <dbReference type="SMART" id="SM00085"/>
    </source>
</evidence>
<feature type="disulfide bond" evidence="6">
    <location>
        <begin position="70"/>
        <end position="134"/>
    </location>
</feature>
<evidence type="ECO:0000256" key="4">
    <source>
        <dbReference type="PIRSR" id="PIRSR601211-1"/>
    </source>
</evidence>
<evidence type="ECO:0000256" key="7">
    <source>
        <dbReference type="RuleBase" id="RU003654"/>
    </source>
</evidence>
<dbReference type="GO" id="GO:0050482">
    <property type="term" value="P:arachidonate secretion"/>
    <property type="evidence" value="ECO:0007669"/>
    <property type="project" value="InterPro"/>
</dbReference>
<dbReference type="GO" id="GO:0005509">
    <property type="term" value="F:calcium ion binding"/>
    <property type="evidence" value="ECO:0007669"/>
    <property type="project" value="InterPro"/>
</dbReference>
<dbReference type="AlphaFoldDB" id="A0A1I7RUI3"/>
<comment type="cofactor">
    <cofactor evidence="5">
        <name>Ca(2+)</name>
        <dbReference type="ChEBI" id="CHEBI:29108"/>
    </cofactor>
    <text evidence="5">Binds 1 Ca(2+) ion per subunit.</text>
</comment>
<gene>
    <name evidence="10" type="ORF">BXYJ_LOCUS8396</name>
</gene>
<dbReference type="PANTHER" id="PTHR11716">
    <property type="entry name" value="PHOSPHOLIPASE A2 FAMILY MEMBER"/>
    <property type="match status" value="1"/>
</dbReference>
<sequence length="166" mass="18522">MLCFLIFVYASILSCSSANKPIVPSSLSLSDLNLMALCELGYSSLVYEDHGNYCGQNPKGGNATDDIDQCCKVHVLCYNSSVTEKKCKKSEVPNHPYKQNCTVDGIGQKKAVCDDDNDKCGLFLCWCDKYLVDCWQQYPPPHIADKFRQDFQKSNNYSSSKSISSL</sequence>
<evidence type="ECO:0000313" key="12">
    <source>
        <dbReference type="Proteomes" id="UP000659654"/>
    </source>
</evidence>
<feature type="binding site" evidence="5">
    <location>
        <position position="55"/>
    </location>
    <ligand>
        <name>Ca(2+)</name>
        <dbReference type="ChEBI" id="CHEBI:29108"/>
    </ligand>
</feature>
<comment type="similarity">
    <text evidence="7">Belongs to the phospholipase A2 family.</text>
</comment>
<proteinExistence type="inferred from homology"/>
<evidence type="ECO:0000256" key="3">
    <source>
        <dbReference type="ARBA" id="ARBA00023157"/>
    </source>
</evidence>
<evidence type="ECO:0000313" key="13">
    <source>
        <dbReference type="WBParaSite" id="BXY_0439300.1"/>
    </source>
</evidence>
<dbReference type="SUPFAM" id="SSF48619">
    <property type="entry name" value="Phospholipase A2, PLA2"/>
    <property type="match status" value="1"/>
</dbReference>
<dbReference type="PANTHER" id="PTHR11716:SF107">
    <property type="entry name" value="PHOSPHOLIPASE A2"/>
    <property type="match status" value="1"/>
</dbReference>
<dbReference type="Pfam" id="PF00068">
    <property type="entry name" value="Phospholip_A2_1"/>
    <property type="match status" value="1"/>
</dbReference>
<feature type="domain" description="Phospholipase A2-like central" evidence="9">
    <location>
        <begin position="28"/>
        <end position="156"/>
    </location>
</feature>
<dbReference type="OrthoDB" id="5839847at2759"/>
<name>A0A1I7RUI3_BURXY</name>
<dbReference type="InterPro" id="IPR036444">
    <property type="entry name" value="PLipase_A2_dom_sf"/>
</dbReference>
<dbReference type="InterPro" id="IPR033113">
    <property type="entry name" value="PLA2_histidine"/>
</dbReference>
<dbReference type="EMBL" id="CAJFDI010000004">
    <property type="protein sequence ID" value="CAD5225142.1"/>
    <property type="molecule type" value="Genomic_DNA"/>
</dbReference>
<feature type="disulfide bond" evidence="6">
    <location>
        <begin position="113"/>
        <end position="125"/>
    </location>
</feature>
<feature type="disulfide bond" evidence="6">
    <location>
        <begin position="77"/>
        <end position="127"/>
    </location>
</feature>
<dbReference type="WBParaSite" id="BXY_0439300.1">
    <property type="protein sequence ID" value="BXY_0439300.1"/>
    <property type="gene ID" value="BXY_0439300"/>
</dbReference>
<protein>
    <submittedName>
        <fullName evidence="10">(pine wood nematode) hypothetical protein</fullName>
    </submittedName>
    <submittedName>
        <fullName evidence="13">PA2c domain-containing protein</fullName>
    </submittedName>
</protein>
<dbReference type="Proteomes" id="UP000659654">
    <property type="component" value="Unassembled WGS sequence"/>
</dbReference>
<keyword evidence="2" id="KW-0964">Secreted</keyword>
<dbReference type="GO" id="GO:0005576">
    <property type="term" value="C:extracellular region"/>
    <property type="evidence" value="ECO:0007669"/>
    <property type="project" value="UniProtKB-SubCell"/>
</dbReference>
<dbReference type="GO" id="GO:0006644">
    <property type="term" value="P:phospholipid metabolic process"/>
    <property type="evidence" value="ECO:0007669"/>
    <property type="project" value="InterPro"/>
</dbReference>
<comment type="subcellular location">
    <subcellularLocation>
        <location evidence="1">Secreted</location>
    </subcellularLocation>
</comment>
<evidence type="ECO:0000256" key="5">
    <source>
        <dbReference type="PIRSR" id="PIRSR601211-2"/>
    </source>
</evidence>
<feature type="binding site" evidence="5">
    <location>
        <position position="53"/>
    </location>
    <ligand>
        <name>Ca(2+)</name>
        <dbReference type="ChEBI" id="CHEBI:29108"/>
    </ligand>
</feature>
<dbReference type="Gene3D" id="1.20.90.10">
    <property type="entry name" value="Phospholipase A2 domain"/>
    <property type="match status" value="1"/>
</dbReference>
<feature type="chain" id="PRO_5035359456" evidence="8">
    <location>
        <begin position="19"/>
        <end position="166"/>
    </location>
</feature>